<keyword evidence="1" id="KW-1133">Transmembrane helix</keyword>
<evidence type="ECO:0000313" key="2">
    <source>
        <dbReference type="EMBL" id="MDI2027110.1"/>
    </source>
</evidence>
<feature type="transmembrane region" description="Helical" evidence="1">
    <location>
        <begin position="61"/>
        <end position="79"/>
    </location>
</feature>
<dbReference type="EMBL" id="JASAOF010000001">
    <property type="protein sequence ID" value="MDI2027110.1"/>
    <property type="molecule type" value="Genomic_DNA"/>
</dbReference>
<dbReference type="Proteomes" id="UP001237595">
    <property type="component" value="Unassembled WGS sequence"/>
</dbReference>
<protein>
    <submittedName>
        <fullName evidence="2">Uncharacterized protein</fullName>
    </submittedName>
</protein>
<keyword evidence="3" id="KW-1185">Reference proteome</keyword>
<keyword evidence="1" id="KW-0812">Transmembrane</keyword>
<reference evidence="2 3" key="1">
    <citation type="submission" date="2023-04" db="EMBL/GenBank/DDBJ databases">
        <title>Draft genome sequence of Saccharopolyspora sp. TS4A08 isolated from sweet potato rhizospheric soil.</title>
        <authorList>
            <person name="Suksaard P."/>
            <person name="Duangmal K."/>
        </authorList>
    </citation>
    <scope>NUCLEOTIDE SEQUENCE [LARGE SCALE GENOMIC DNA]</scope>
    <source>
        <strain evidence="2 3">TS4A08</strain>
    </source>
</reference>
<name>A0ABT6PGJ3_9PSEU</name>
<proteinExistence type="predicted"/>
<dbReference type="RefSeq" id="WP_281453498.1">
    <property type="nucleotide sequence ID" value="NZ_JASAOF010000001.1"/>
</dbReference>
<gene>
    <name evidence="2" type="ORF">QFW96_00745</name>
</gene>
<sequence length="139" mass="15547">MGERNVEPKRTSTGMRFVVEFNSPSVRPAAPVGEPAPMRWCAGFLALLFVCVVVAKLWPVFLVVGVIAAVVIAVSRYFFAQRKAEQRRIAEAITSHEQAVRFWHEQIDVAATPAARDAAIELADFNQDRLRELRIQARA</sequence>
<organism evidence="2 3">
    <name type="scientific">Saccharopolyspora ipomoeae</name>
    <dbReference type="NCBI Taxonomy" id="3042027"/>
    <lineage>
        <taxon>Bacteria</taxon>
        <taxon>Bacillati</taxon>
        <taxon>Actinomycetota</taxon>
        <taxon>Actinomycetes</taxon>
        <taxon>Pseudonocardiales</taxon>
        <taxon>Pseudonocardiaceae</taxon>
        <taxon>Saccharopolyspora</taxon>
    </lineage>
</organism>
<evidence type="ECO:0000313" key="3">
    <source>
        <dbReference type="Proteomes" id="UP001237595"/>
    </source>
</evidence>
<comment type="caution">
    <text evidence="2">The sequence shown here is derived from an EMBL/GenBank/DDBJ whole genome shotgun (WGS) entry which is preliminary data.</text>
</comment>
<keyword evidence="1" id="KW-0472">Membrane</keyword>
<evidence type="ECO:0000256" key="1">
    <source>
        <dbReference type="SAM" id="Phobius"/>
    </source>
</evidence>
<accession>A0ABT6PGJ3</accession>